<evidence type="ECO:0000313" key="1">
    <source>
        <dbReference type="EMBL" id="OQP84154.1"/>
    </source>
</evidence>
<evidence type="ECO:0000313" key="2">
    <source>
        <dbReference type="Proteomes" id="UP000192652"/>
    </source>
</evidence>
<protein>
    <recommendedName>
        <fullName evidence="3">Thermonuclease family protein</fullName>
    </recommendedName>
</protein>
<accession>A0ABX3P941</accession>
<sequence length="192" mass="20858">MIEETIKGLAVMVLQVTLAVLFVLFGIQAASALMTSRPPAIGSDVNKTSLGKTDLGTKTESGSLLWTTQPTRIDISRQTYERLPARLPPALPAETDPVRFFANHEVIVIDNASFNWRGTTYRIDGIAPLPRKAVCKDVEGRRNACGLRAFKALDNALRGKSVACRPVGTQTTLVSCRIGQRDLAALLRPLNS</sequence>
<organism evidence="1 2">
    <name type="scientific">Xaviernesmea rhizosphaerae</name>
    <dbReference type="NCBI Taxonomy" id="1672749"/>
    <lineage>
        <taxon>Bacteria</taxon>
        <taxon>Pseudomonadati</taxon>
        <taxon>Pseudomonadota</taxon>
        <taxon>Alphaproteobacteria</taxon>
        <taxon>Hyphomicrobiales</taxon>
        <taxon>Rhizobiaceae</taxon>
        <taxon>Rhizobium/Agrobacterium group</taxon>
        <taxon>Xaviernesmea</taxon>
    </lineage>
</organism>
<dbReference type="RefSeq" id="WP_081177502.1">
    <property type="nucleotide sequence ID" value="NZ_MSPX01000023.1"/>
</dbReference>
<keyword evidence="2" id="KW-1185">Reference proteome</keyword>
<name>A0ABX3P941_9HYPH</name>
<dbReference type="EMBL" id="MSPX01000023">
    <property type="protein sequence ID" value="OQP84154.1"/>
    <property type="molecule type" value="Genomic_DNA"/>
</dbReference>
<gene>
    <name evidence="1" type="ORF">BTR14_20315</name>
</gene>
<comment type="caution">
    <text evidence="1">The sequence shown here is derived from an EMBL/GenBank/DDBJ whole genome shotgun (WGS) entry which is preliminary data.</text>
</comment>
<reference evidence="1 2" key="1">
    <citation type="journal article" date="2017" name="Antonie Van Leeuwenhoek">
        <title>Rhizobium rhizosphaerae sp. nov., a novel species isolated from rice rhizosphere.</title>
        <authorList>
            <person name="Zhao J.J."/>
            <person name="Zhang J."/>
            <person name="Zhang R.J."/>
            <person name="Zhang C.W."/>
            <person name="Yin H.Q."/>
            <person name="Zhang X.X."/>
        </authorList>
    </citation>
    <scope>NUCLEOTIDE SEQUENCE [LARGE SCALE GENOMIC DNA]</scope>
    <source>
        <strain evidence="1 2">RD15</strain>
    </source>
</reference>
<dbReference type="Proteomes" id="UP000192652">
    <property type="component" value="Unassembled WGS sequence"/>
</dbReference>
<evidence type="ECO:0008006" key="3">
    <source>
        <dbReference type="Google" id="ProtNLM"/>
    </source>
</evidence>
<proteinExistence type="predicted"/>